<dbReference type="GO" id="GO:0005975">
    <property type="term" value="P:carbohydrate metabolic process"/>
    <property type="evidence" value="ECO:0007669"/>
    <property type="project" value="UniProtKB-UniRule"/>
</dbReference>
<evidence type="ECO:0000256" key="3">
    <source>
        <dbReference type="ARBA" id="ARBA00004961"/>
    </source>
</evidence>
<protein>
    <recommendedName>
        <fullName evidence="6 7">6-phosphogluconolactonase</fullName>
        <shortName evidence="7">6PGL</shortName>
        <ecNumber evidence="5 7">3.1.1.31</ecNumber>
    </recommendedName>
</protein>
<evidence type="ECO:0000256" key="4">
    <source>
        <dbReference type="ARBA" id="ARBA00010662"/>
    </source>
</evidence>
<evidence type="ECO:0000256" key="5">
    <source>
        <dbReference type="ARBA" id="ARBA00013198"/>
    </source>
</evidence>
<dbReference type="SUPFAM" id="SSF100950">
    <property type="entry name" value="NagB/RpiA/CoA transferase-like"/>
    <property type="match status" value="1"/>
</dbReference>
<comment type="catalytic activity">
    <reaction evidence="1 7">
        <text>6-phospho-D-glucono-1,5-lactone + H2O = 6-phospho-D-gluconate + H(+)</text>
        <dbReference type="Rhea" id="RHEA:12556"/>
        <dbReference type="ChEBI" id="CHEBI:15377"/>
        <dbReference type="ChEBI" id="CHEBI:15378"/>
        <dbReference type="ChEBI" id="CHEBI:57955"/>
        <dbReference type="ChEBI" id="CHEBI:58759"/>
        <dbReference type="EC" id="3.1.1.31"/>
    </reaction>
</comment>
<sequence>MNESIEFKEFSSFDWERQILIEISRILNPPFSANQGSDAKFHILLSGGNTPLPIYLNFHRLNLDWSNLHIWLADERCVDLQDSERSETMIKKTLGDPILCQAKFHSPGTGNPTLMASEYNRQLVANEKFDLAILGIGEDGHTASLFPENDLGQDSSSADVLPIYNSPKFPKERISLSLNKINQSNHVLFLVSGNGKKEIIQKIMAGHVCPASKVKGRYSTKIFYCID</sequence>
<dbReference type="GO" id="GO:0006098">
    <property type="term" value="P:pentose-phosphate shunt"/>
    <property type="evidence" value="ECO:0007669"/>
    <property type="project" value="UniProtKB-UniPathway"/>
</dbReference>
<evidence type="ECO:0000256" key="1">
    <source>
        <dbReference type="ARBA" id="ARBA00000832"/>
    </source>
</evidence>
<dbReference type="InterPro" id="IPR039104">
    <property type="entry name" value="6PGL"/>
</dbReference>
<dbReference type="AlphaFoldDB" id="A0A4R9I009"/>
<dbReference type="Gene3D" id="3.40.50.1360">
    <property type="match status" value="1"/>
</dbReference>
<keyword evidence="7 9" id="KW-0378">Hydrolase</keyword>
<name>A0A4R9I009_9LEPT</name>
<proteinExistence type="inferred from homology"/>
<evidence type="ECO:0000256" key="6">
    <source>
        <dbReference type="ARBA" id="ARBA00020337"/>
    </source>
</evidence>
<accession>A0A4R9I009</accession>
<evidence type="ECO:0000313" key="9">
    <source>
        <dbReference type="EMBL" id="TGK78455.1"/>
    </source>
</evidence>
<comment type="function">
    <text evidence="2 7">Hydrolysis of 6-phosphogluconolactone to 6-phosphogluconate.</text>
</comment>
<comment type="pathway">
    <text evidence="3 7">Carbohydrate degradation; pentose phosphate pathway; D-ribulose 5-phosphate from D-glucose 6-phosphate (oxidative stage): step 2/3.</text>
</comment>
<feature type="domain" description="Glucosamine/galactosamine-6-phosphate isomerase" evidence="8">
    <location>
        <begin position="37"/>
        <end position="215"/>
    </location>
</feature>
<dbReference type="InterPro" id="IPR037171">
    <property type="entry name" value="NagB/RpiA_transferase-like"/>
</dbReference>
<dbReference type="PANTHER" id="PTHR11054:SF0">
    <property type="entry name" value="6-PHOSPHOGLUCONOLACTONASE"/>
    <property type="match status" value="1"/>
</dbReference>
<dbReference type="EC" id="3.1.1.31" evidence="5 7"/>
<dbReference type="Proteomes" id="UP000298009">
    <property type="component" value="Unassembled WGS sequence"/>
</dbReference>
<evidence type="ECO:0000256" key="2">
    <source>
        <dbReference type="ARBA" id="ARBA00002681"/>
    </source>
</evidence>
<dbReference type="UniPathway" id="UPA00115">
    <property type="reaction ID" value="UER00409"/>
</dbReference>
<reference evidence="9" key="1">
    <citation type="journal article" date="2019" name="PLoS Negl. Trop. Dis.">
        <title>Revisiting the worldwide diversity of Leptospira species in the environment.</title>
        <authorList>
            <person name="Vincent A.T."/>
            <person name="Schiettekatte O."/>
            <person name="Bourhy P."/>
            <person name="Veyrier F.J."/>
            <person name="Picardeau M."/>
        </authorList>
    </citation>
    <scope>NUCLEOTIDE SEQUENCE [LARGE SCALE GENOMIC DNA]</scope>
    <source>
        <strain evidence="9">201800287</strain>
    </source>
</reference>
<comment type="similarity">
    <text evidence="4 7">Belongs to the glucosamine/galactosamine-6-phosphate isomerase family. 6-phosphogluconolactonase subfamily.</text>
</comment>
<dbReference type="Pfam" id="PF01182">
    <property type="entry name" value="Glucosamine_iso"/>
    <property type="match status" value="1"/>
</dbReference>
<dbReference type="OrthoDB" id="9810967at2"/>
<organism evidence="9 10">
    <name type="scientific">Leptospira noumeaensis</name>
    <dbReference type="NCBI Taxonomy" id="2484964"/>
    <lineage>
        <taxon>Bacteria</taxon>
        <taxon>Pseudomonadati</taxon>
        <taxon>Spirochaetota</taxon>
        <taxon>Spirochaetia</taxon>
        <taxon>Leptospirales</taxon>
        <taxon>Leptospiraceae</taxon>
        <taxon>Leptospira</taxon>
    </lineage>
</organism>
<evidence type="ECO:0000259" key="8">
    <source>
        <dbReference type="Pfam" id="PF01182"/>
    </source>
</evidence>
<dbReference type="NCBIfam" id="TIGR01198">
    <property type="entry name" value="pgl"/>
    <property type="match status" value="1"/>
</dbReference>
<dbReference type="InterPro" id="IPR006148">
    <property type="entry name" value="Glc/Gal-6P_isomerase"/>
</dbReference>
<comment type="caution">
    <text evidence="9">The sequence shown here is derived from an EMBL/GenBank/DDBJ whole genome shotgun (WGS) entry which is preliminary data.</text>
</comment>
<dbReference type="RefSeq" id="WP_135602986.1">
    <property type="nucleotide sequence ID" value="NZ_RQFK01000033.1"/>
</dbReference>
<evidence type="ECO:0000256" key="7">
    <source>
        <dbReference type="RuleBase" id="RU365095"/>
    </source>
</evidence>
<dbReference type="PANTHER" id="PTHR11054">
    <property type="entry name" value="6-PHOSPHOGLUCONOLACTONASE"/>
    <property type="match status" value="1"/>
</dbReference>
<dbReference type="CDD" id="cd01400">
    <property type="entry name" value="6PGL"/>
    <property type="match status" value="1"/>
</dbReference>
<dbReference type="InterPro" id="IPR005900">
    <property type="entry name" value="6-phosphogluconolactonase_DevB"/>
</dbReference>
<dbReference type="GO" id="GO:0017057">
    <property type="term" value="F:6-phosphogluconolactonase activity"/>
    <property type="evidence" value="ECO:0007669"/>
    <property type="project" value="UniProtKB-UniRule"/>
</dbReference>
<gene>
    <name evidence="7 9" type="primary">pgl</name>
    <name evidence="9" type="ORF">EHQ24_18065</name>
</gene>
<keyword evidence="10" id="KW-1185">Reference proteome</keyword>
<evidence type="ECO:0000313" key="10">
    <source>
        <dbReference type="Proteomes" id="UP000298009"/>
    </source>
</evidence>
<dbReference type="EMBL" id="RQFK01000033">
    <property type="protein sequence ID" value="TGK78455.1"/>
    <property type="molecule type" value="Genomic_DNA"/>
</dbReference>